<evidence type="ECO:0000313" key="1">
    <source>
        <dbReference type="EMBL" id="KAA1195578.1"/>
    </source>
</evidence>
<sequence>MLLCWLRSFTPVTSLSMLLGMRSLAAALQFEIYWIYDYSLTIICQLNAALKNNSKRQRVLKVAVIFLLRRLVLQWCF</sequence>
<dbReference type="STRING" id="880156.AM629_00770"/>
<accession>A0A5B0XAM8</accession>
<reference evidence="1 2" key="1">
    <citation type="submission" date="2019-09" db="EMBL/GenBank/DDBJ databases">
        <title>Whole genome sequence of Photorhabdus heterorhabditis strain ETL (Enterobacteriales: Enterobacteriaceae) a bacterial symbiont of Heterorhabditis zealandica strain ETL (Rhabditida: Heterorhabditidae).</title>
        <authorList>
            <person name="Lulamba T.E."/>
            <person name="Serepa-Dlamini M.H."/>
        </authorList>
    </citation>
    <scope>NUCLEOTIDE SEQUENCE [LARGE SCALE GENOMIC DNA]</scope>
    <source>
        <strain evidence="1 2">ETL</strain>
    </source>
</reference>
<protein>
    <submittedName>
        <fullName evidence="1">Uncharacterized protein</fullName>
    </submittedName>
</protein>
<evidence type="ECO:0000313" key="2">
    <source>
        <dbReference type="Proteomes" id="UP000322184"/>
    </source>
</evidence>
<proteinExistence type="predicted"/>
<dbReference type="AlphaFoldDB" id="A0A5B0XAM8"/>
<comment type="caution">
    <text evidence="1">The sequence shown here is derived from an EMBL/GenBank/DDBJ whole genome shotgun (WGS) entry which is preliminary data.</text>
</comment>
<organism evidence="1 2">
    <name type="scientific">Photorhabdus heterorhabditis</name>
    <dbReference type="NCBI Taxonomy" id="880156"/>
    <lineage>
        <taxon>Bacteria</taxon>
        <taxon>Pseudomonadati</taxon>
        <taxon>Pseudomonadota</taxon>
        <taxon>Gammaproteobacteria</taxon>
        <taxon>Enterobacterales</taxon>
        <taxon>Morganellaceae</taxon>
        <taxon>Photorhabdus</taxon>
    </lineage>
</organism>
<gene>
    <name evidence="1" type="ORF">F0L16_00105</name>
</gene>
<dbReference type="Proteomes" id="UP000322184">
    <property type="component" value="Unassembled WGS sequence"/>
</dbReference>
<name>A0A5B0XAM8_9GAMM</name>
<dbReference type="EMBL" id="VTUW01000001">
    <property type="protein sequence ID" value="KAA1195578.1"/>
    <property type="molecule type" value="Genomic_DNA"/>
</dbReference>